<protein>
    <submittedName>
        <fullName evidence="1">Winged helix DNA-binding domain-containing protein</fullName>
    </submittedName>
</protein>
<dbReference type="PANTHER" id="PTHR38479">
    <property type="entry name" value="LMO0824 PROTEIN"/>
    <property type="match status" value="1"/>
</dbReference>
<accession>A0ABP9Q2U0</accession>
<dbReference type="PANTHER" id="PTHR38479:SF2">
    <property type="entry name" value="WINGED HELIX DNA-BINDING DOMAIN-CONTAINING PROTEIN"/>
    <property type="match status" value="1"/>
</dbReference>
<dbReference type="GO" id="GO:0003677">
    <property type="term" value="F:DNA binding"/>
    <property type="evidence" value="ECO:0007669"/>
    <property type="project" value="UniProtKB-KW"/>
</dbReference>
<dbReference type="RefSeq" id="WP_345463868.1">
    <property type="nucleotide sequence ID" value="NZ_BAABKG010000007.1"/>
</dbReference>
<evidence type="ECO:0000313" key="1">
    <source>
        <dbReference type="EMBL" id="GAA5156097.1"/>
    </source>
</evidence>
<dbReference type="Pfam" id="PF06224">
    <property type="entry name" value="AlkZ-like"/>
    <property type="match status" value="1"/>
</dbReference>
<evidence type="ECO:0000313" key="2">
    <source>
        <dbReference type="Proteomes" id="UP001500221"/>
    </source>
</evidence>
<sequence length="351" mass="38105">MRITARQLNRTLLRRQHLLERRSATVLDECRHLVGLQAQDNLPPFLSLAARLDPFDPHEVTRGLEDRSLVRLLTMRGTVHLLGARDVGLRAWTASVHEREIGSSQVLGSVREVDRAAFLAALDDVLAGGPLPQKAIGEALAPRFPAYTAVQLGQLARSAAPLVQLPPRGTWGGSGAVVYDHAARWTGLPLDAPPVEDVVRRYLTAFGPARAADVTAWSGVTRLGPVLTAMHAAGELERHEDERGRALYDVPGGEVADAGEPAPVRLLGTYDNVWLSHADRDRVTEPSARSGWAPLPGGRVPSTLLADGWVVGLWVVTEGRVEVMSTLRPLTRRERDELAEETARVEALLAG</sequence>
<reference evidence="2" key="1">
    <citation type="journal article" date="2019" name="Int. J. Syst. Evol. Microbiol.">
        <title>The Global Catalogue of Microorganisms (GCM) 10K type strain sequencing project: providing services to taxonomists for standard genome sequencing and annotation.</title>
        <authorList>
            <consortium name="The Broad Institute Genomics Platform"/>
            <consortium name="The Broad Institute Genome Sequencing Center for Infectious Disease"/>
            <person name="Wu L."/>
            <person name="Ma J."/>
        </authorList>
    </citation>
    <scope>NUCLEOTIDE SEQUENCE [LARGE SCALE GENOMIC DNA]</scope>
    <source>
        <strain evidence="2">JCM 18459</strain>
    </source>
</reference>
<gene>
    <name evidence="1" type="ORF">GCM10023340_43010</name>
</gene>
<name>A0ABP9Q2U0_9ACTN</name>
<proteinExistence type="predicted"/>
<dbReference type="InterPro" id="IPR009351">
    <property type="entry name" value="AlkZ-like"/>
</dbReference>
<keyword evidence="1" id="KW-0238">DNA-binding</keyword>
<organism evidence="1 2">
    <name type="scientific">Nocardioides marinquilinus</name>
    <dbReference type="NCBI Taxonomy" id="1210400"/>
    <lineage>
        <taxon>Bacteria</taxon>
        <taxon>Bacillati</taxon>
        <taxon>Actinomycetota</taxon>
        <taxon>Actinomycetes</taxon>
        <taxon>Propionibacteriales</taxon>
        <taxon>Nocardioidaceae</taxon>
        <taxon>Nocardioides</taxon>
    </lineage>
</organism>
<dbReference type="EMBL" id="BAABKG010000007">
    <property type="protein sequence ID" value="GAA5156097.1"/>
    <property type="molecule type" value="Genomic_DNA"/>
</dbReference>
<dbReference type="Proteomes" id="UP001500221">
    <property type="component" value="Unassembled WGS sequence"/>
</dbReference>
<comment type="caution">
    <text evidence="1">The sequence shown here is derived from an EMBL/GenBank/DDBJ whole genome shotgun (WGS) entry which is preliminary data.</text>
</comment>
<keyword evidence="2" id="KW-1185">Reference proteome</keyword>